<feature type="region of interest" description="Disordered" evidence="1">
    <location>
        <begin position="93"/>
        <end position="113"/>
    </location>
</feature>
<comment type="caution">
    <text evidence="2">The sequence shown here is derived from an EMBL/GenBank/DDBJ whole genome shotgun (WGS) entry which is preliminary data.</text>
</comment>
<name>A0A835U1I4_VANPL</name>
<evidence type="ECO:0000313" key="5">
    <source>
        <dbReference type="Proteomes" id="UP000639772"/>
    </source>
</evidence>
<gene>
    <name evidence="2" type="ORF">HPP92_029053</name>
    <name evidence="3" type="ORF">HPP92_029064</name>
</gene>
<evidence type="ECO:0000313" key="4">
    <source>
        <dbReference type="Proteomes" id="UP000636800"/>
    </source>
</evidence>
<reference evidence="4 5" key="1">
    <citation type="journal article" date="2020" name="Nat. Food">
        <title>A phased Vanilla planifolia genome enables genetic improvement of flavour and production.</title>
        <authorList>
            <person name="Hasing T."/>
            <person name="Tang H."/>
            <person name="Brym M."/>
            <person name="Khazi F."/>
            <person name="Huang T."/>
            <person name="Chambers A.H."/>
        </authorList>
    </citation>
    <scope>NUCLEOTIDE SEQUENCE [LARGE SCALE GENOMIC DNA]</scope>
    <source>
        <tissue evidence="2">Leaf</tissue>
    </source>
</reference>
<evidence type="ECO:0000313" key="3">
    <source>
        <dbReference type="EMBL" id="KAG0445996.1"/>
    </source>
</evidence>
<dbReference type="Proteomes" id="UP000636800">
    <property type="component" value="Unassembled WGS sequence"/>
</dbReference>
<dbReference type="Proteomes" id="UP000639772">
    <property type="component" value="Unassembled WGS sequence"/>
</dbReference>
<dbReference type="EMBL" id="JADCNM010000627">
    <property type="protein sequence ID" value="KAG0445996.1"/>
    <property type="molecule type" value="Genomic_DNA"/>
</dbReference>
<evidence type="ECO:0000256" key="1">
    <source>
        <dbReference type="SAM" id="MobiDB-lite"/>
    </source>
</evidence>
<proteinExistence type="predicted"/>
<protein>
    <submittedName>
        <fullName evidence="2">Uncharacterized protein</fullName>
    </submittedName>
</protein>
<organism evidence="2 4">
    <name type="scientific">Vanilla planifolia</name>
    <name type="common">Vanilla</name>
    <dbReference type="NCBI Taxonomy" id="51239"/>
    <lineage>
        <taxon>Eukaryota</taxon>
        <taxon>Viridiplantae</taxon>
        <taxon>Streptophyta</taxon>
        <taxon>Embryophyta</taxon>
        <taxon>Tracheophyta</taxon>
        <taxon>Spermatophyta</taxon>
        <taxon>Magnoliopsida</taxon>
        <taxon>Liliopsida</taxon>
        <taxon>Asparagales</taxon>
        <taxon>Orchidaceae</taxon>
        <taxon>Vanilloideae</taxon>
        <taxon>Vanilleae</taxon>
        <taxon>Vanilla</taxon>
    </lineage>
</organism>
<dbReference type="AlphaFoldDB" id="A0A835U1I4"/>
<evidence type="ECO:0000313" key="2">
    <source>
        <dbReference type="EMBL" id="KAG0445989.1"/>
    </source>
</evidence>
<keyword evidence="4" id="KW-1185">Reference proteome</keyword>
<dbReference type="EMBL" id="JADCNL010000626">
    <property type="protein sequence ID" value="KAG0445989.1"/>
    <property type="molecule type" value="Genomic_DNA"/>
</dbReference>
<accession>A0A835U1I4</accession>
<sequence>MASVLYCPAEEETLPAAGRRRRSQCAEIRCHRQRGGNVGSSAGLGRGLSRIAVNADLFLHNTVTGTFKSGSPPLIMTAPPPKLHQRRLQPLYEGHRPGSKTASPPVDSRHDPGQLRQLLTDNVVFRGCSGEHRATLGAEQARCRSTPQVRSPVTQAEEFRDRKQVVNSCQYWKSSAGRIFCGLEQVHERLRQGHREVLV</sequence>